<evidence type="ECO:0000313" key="7">
    <source>
        <dbReference type="Proteomes" id="UP001183388"/>
    </source>
</evidence>
<dbReference type="InterPro" id="IPR036428">
    <property type="entry name" value="PCD_sf"/>
</dbReference>
<dbReference type="GO" id="GO:0008124">
    <property type="term" value="F:4-alpha-hydroxytetrahydrobiopterin dehydratase activity"/>
    <property type="evidence" value="ECO:0007669"/>
    <property type="project" value="UniProtKB-EC"/>
</dbReference>
<keyword evidence="7" id="KW-1185">Reference proteome</keyword>
<comment type="catalytic activity">
    <reaction evidence="1">
        <text>(4aS,6R)-4a-hydroxy-L-erythro-5,6,7,8-tetrahydrobiopterin = (6R)-L-erythro-6,7-dihydrobiopterin + H2O</text>
        <dbReference type="Rhea" id="RHEA:11920"/>
        <dbReference type="ChEBI" id="CHEBI:15377"/>
        <dbReference type="ChEBI" id="CHEBI:15642"/>
        <dbReference type="ChEBI" id="CHEBI:43120"/>
        <dbReference type="EC" id="4.2.1.96"/>
    </reaction>
</comment>
<evidence type="ECO:0000256" key="2">
    <source>
        <dbReference type="ARBA" id="ARBA00006472"/>
    </source>
</evidence>
<accession>A0ABU2L8I2</accession>
<proteinExistence type="inferred from homology"/>
<protein>
    <recommendedName>
        <fullName evidence="4">Putative pterin-4-alpha-carbinolamine dehydratase</fullName>
        <ecNumber evidence="3">4.2.1.96</ecNumber>
    </recommendedName>
</protein>
<dbReference type="EMBL" id="JAVREN010000016">
    <property type="protein sequence ID" value="MDT0307879.1"/>
    <property type="molecule type" value="Genomic_DNA"/>
</dbReference>
<dbReference type="Proteomes" id="UP001183388">
    <property type="component" value="Unassembled WGS sequence"/>
</dbReference>
<evidence type="ECO:0000313" key="6">
    <source>
        <dbReference type="EMBL" id="MDT0307879.1"/>
    </source>
</evidence>
<gene>
    <name evidence="6" type="ORF">RM780_13030</name>
</gene>
<evidence type="ECO:0000256" key="1">
    <source>
        <dbReference type="ARBA" id="ARBA00001554"/>
    </source>
</evidence>
<comment type="similarity">
    <text evidence="2">Belongs to the pterin-4-alpha-carbinolamine dehydratase family.</text>
</comment>
<name>A0ABU2L8I2_9ACTN</name>
<dbReference type="InterPro" id="IPR001533">
    <property type="entry name" value="Pterin_deHydtase"/>
</dbReference>
<dbReference type="Pfam" id="PF01329">
    <property type="entry name" value="Pterin_4a"/>
    <property type="match status" value="1"/>
</dbReference>
<dbReference type="NCBIfam" id="NF002017">
    <property type="entry name" value="PRK00823.1-2"/>
    <property type="match status" value="1"/>
</dbReference>
<dbReference type="EC" id="4.2.1.96" evidence="3"/>
<dbReference type="CDD" id="cd00488">
    <property type="entry name" value="PCD_DCoH"/>
    <property type="match status" value="1"/>
</dbReference>
<sequence length="101" mass="10823">MATQPLTEQEIAEALSGLPGWTREDGRLVRTYGLPDHLAAVGLLVHIATEQERLNHHADLTLGYDRLGLALSTHSAGGRITALDVQLARRVEEIAPAHGAA</sequence>
<keyword evidence="5 6" id="KW-0456">Lyase</keyword>
<evidence type="ECO:0000256" key="5">
    <source>
        <dbReference type="ARBA" id="ARBA00023239"/>
    </source>
</evidence>
<dbReference type="Gene3D" id="3.30.1360.20">
    <property type="entry name" value="Transcriptional coactivator/pterin dehydratase"/>
    <property type="match status" value="1"/>
</dbReference>
<reference evidence="7" key="1">
    <citation type="submission" date="2023-07" db="EMBL/GenBank/DDBJ databases">
        <title>30 novel species of actinomycetes from the DSMZ collection.</title>
        <authorList>
            <person name="Nouioui I."/>
        </authorList>
    </citation>
    <scope>NUCLEOTIDE SEQUENCE [LARGE SCALE GENOMIC DNA]</scope>
    <source>
        <strain evidence="7">DSM 44917</strain>
    </source>
</reference>
<dbReference type="RefSeq" id="WP_311630834.1">
    <property type="nucleotide sequence ID" value="NZ_JAVREN010000016.1"/>
</dbReference>
<dbReference type="SUPFAM" id="SSF55248">
    <property type="entry name" value="PCD-like"/>
    <property type="match status" value="1"/>
</dbReference>
<evidence type="ECO:0000256" key="3">
    <source>
        <dbReference type="ARBA" id="ARBA00013252"/>
    </source>
</evidence>
<comment type="caution">
    <text evidence="6">The sequence shown here is derived from an EMBL/GenBank/DDBJ whole genome shotgun (WGS) entry which is preliminary data.</text>
</comment>
<organism evidence="6 7">
    <name type="scientific">Streptomyces boetiae</name>
    <dbReference type="NCBI Taxonomy" id="3075541"/>
    <lineage>
        <taxon>Bacteria</taxon>
        <taxon>Bacillati</taxon>
        <taxon>Actinomycetota</taxon>
        <taxon>Actinomycetes</taxon>
        <taxon>Kitasatosporales</taxon>
        <taxon>Streptomycetaceae</taxon>
        <taxon>Streptomyces</taxon>
    </lineage>
</organism>
<evidence type="ECO:0000256" key="4">
    <source>
        <dbReference type="ARBA" id="ARBA00021735"/>
    </source>
</evidence>